<keyword evidence="2 7" id="KW-0812">Transmembrane</keyword>
<accession>A0A1I2PV31</accession>
<dbReference type="NCBIfam" id="TIGR00247">
    <property type="entry name" value="endolytic transglycosylase MltG"/>
    <property type="match status" value="1"/>
</dbReference>
<dbReference type="PANTHER" id="PTHR30518:SF2">
    <property type="entry name" value="ENDOLYTIC MUREIN TRANSGLYCOSYLASE"/>
    <property type="match status" value="1"/>
</dbReference>
<dbReference type="EC" id="4.2.2.29" evidence="7"/>
<dbReference type="AlphaFoldDB" id="A0A1I2PV31"/>
<evidence type="ECO:0000256" key="5">
    <source>
        <dbReference type="ARBA" id="ARBA00023239"/>
    </source>
</evidence>
<dbReference type="Gene3D" id="3.30.1490.480">
    <property type="entry name" value="Endolytic murein transglycosylase"/>
    <property type="match status" value="1"/>
</dbReference>
<organism evidence="9 10">
    <name type="scientific">Ligilactobacillus ruminis DSM 20403 = NBRC 102161</name>
    <dbReference type="NCBI Taxonomy" id="1423798"/>
    <lineage>
        <taxon>Bacteria</taxon>
        <taxon>Bacillati</taxon>
        <taxon>Bacillota</taxon>
        <taxon>Bacilli</taxon>
        <taxon>Lactobacillales</taxon>
        <taxon>Lactobacillaceae</taxon>
        <taxon>Ligilactobacillus</taxon>
    </lineage>
</organism>
<proteinExistence type="inferred from homology"/>
<comment type="similarity">
    <text evidence="7">Belongs to the transglycosylase MltG family.</text>
</comment>
<evidence type="ECO:0000256" key="4">
    <source>
        <dbReference type="ARBA" id="ARBA00023136"/>
    </source>
</evidence>
<dbReference type="GO" id="GO:0008932">
    <property type="term" value="F:lytic endotransglycosylase activity"/>
    <property type="evidence" value="ECO:0007669"/>
    <property type="project" value="UniProtKB-UniRule"/>
</dbReference>
<dbReference type="Proteomes" id="UP000182635">
    <property type="component" value="Unassembled WGS sequence"/>
</dbReference>
<evidence type="ECO:0000313" key="9">
    <source>
        <dbReference type="EMBL" id="SFG19992.1"/>
    </source>
</evidence>
<dbReference type="OrthoDB" id="9814591at2"/>
<dbReference type="GO" id="GO:0005886">
    <property type="term" value="C:plasma membrane"/>
    <property type="evidence" value="ECO:0007669"/>
    <property type="project" value="UniProtKB-SubCell"/>
</dbReference>
<comment type="function">
    <text evidence="7">Functions as a peptidoglycan terminase that cleaves nascent peptidoglycan strands endolytically to terminate their elongation.</text>
</comment>
<dbReference type="InterPro" id="IPR003770">
    <property type="entry name" value="MLTG-like"/>
</dbReference>
<dbReference type="Gene3D" id="3.30.160.60">
    <property type="entry name" value="Classic Zinc Finger"/>
    <property type="match status" value="1"/>
</dbReference>
<evidence type="ECO:0000256" key="2">
    <source>
        <dbReference type="ARBA" id="ARBA00022692"/>
    </source>
</evidence>
<dbReference type="Pfam" id="PF02618">
    <property type="entry name" value="YceG"/>
    <property type="match status" value="1"/>
</dbReference>
<keyword evidence="1 7" id="KW-1003">Cell membrane</keyword>
<keyword evidence="5 7" id="KW-0456">Lyase</keyword>
<feature type="site" description="Important for catalytic activity" evidence="7">
    <location>
        <position position="311"/>
    </location>
</feature>
<dbReference type="RefSeq" id="WP_046922551.1">
    <property type="nucleotide sequence ID" value="NZ_AYYL01000002.1"/>
</dbReference>
<name>A0A1I2PV31_9LACO</name>
<sequence length="430" mass="48514">MDKKDTENENKIDEMLETSGIKNEKQETSNKDEKHQEAESISVKTEEKPADDCKKVENEQENSEKTTKDSPKNPMGKKIIVGVVLMIMILVAVVGSVGYRYFESAKKPLDPKSTKAIEVKIPIGSTNKQIGSILEDKKVIKSGFVFDYYAKTSKRSGFKAGYYQLKPSMSLGKIADELEKGGSSHPFGSGKVLVREGITVDQVGDVIQKNTRFKKKEFLKLVNDQKFLNDLKHKYPALLTSAVDAKGVRYKLEGYLYPATYFVQKNETLKQLVEQMVSKTNEVLTPYYGQISQKKMSVQQVLTLASLVEREGVTPEDRYKIAGVFENRLEKDMMIQSDISVLYALGKHKAHVTFKDLKVDSPYNLYKNKGMGPGPFNNPSVDSVKAVLNPVDKDKEYLYFIANMKTGKVYFSKTYAEHLALTKKLEKDNN</sequence>
<feature type="compositionally biased region" description="Basic and acidic residues" evidence="8">
    <location>
        <begin position="22"/>
        <end position="71"/>
    </location>
</feature>
<gene>
    <name evidence="7" type="primary">mltG</name>
    <name evidence="9" type="ORF">SAMN02910432_00320</name>
</gene>
<feature type="region of interest" description="Disordered" evidence="8">
    <location>
        <begin position="1"/>
        <end position="73"/>
    </location>
</feature>
<keyword evidence="4 7" id="KW-0472">Membrane</keyword>
<feature type="compositionally biased region" description="Basic and acidic residues" evidence="8">
    <location>
        <begin position="1"/>
        <end position="14"/>
    </location>
</feature>
<dbReference type="GO" id="GO:0009252">
    <property type="term" value="P:peptidoglycan biosynthetic process"/>
    <property type="evidence" value="ECO:0007669"/>
    <property type="project" value="UniProtKB-UniRule"/>
</dbReference>
<protein>
    <recommendedName>
        <fullName evidence="7">Endolytic murein transglycosylase</fullName>
        <ecNumber evidence="7">4.2.2.29</ecNumber>
    </recommendedName>
    <alternativeName>
        <fullName evidence="7">Peptidoglycan lytic transglycosylase</fullName>
    </alternativeName>
    <alternativeName>
        <fullName evidence="7">Peptidoglycan polymerization terminase</fullName>
    </alternativeName>
</protein>
<dbReference type="CDD" id="cd08010">
    <property type="entry name" value="MltG_like"/>
    <property type="match status" value="1"/>
</dbReference>
<evidence type="ECO:0000256" key="6">
    <source>
        <dbReference type="ARBA" id="ARBA00023316"/>
    </source>
</evidence>
<comment type="subcellular location">
    <subcellularLocation>
        <location evidence="7">Cell membrane</location>
        <topology evidence="7">Single-pass membrane protein</topology>
    </subcellularLocation>
</comment>
<keyword evidence="6 7" id="KW-0961">Cell wall biogenesis/degradation</keyword>
<dbReference type="EMBL" id="FOPI01000005">
    <property type="protein sequence ID" value="SFG19992.1"/>
    <property type="molecule type" value="Genomic_DNA"/>
</dbReference>
<dbReference type="HAMAP" id="MF_02065">
    <property type="entry name" value="MltG"/>
    <property type="match status" value="1"/>
</dbReference>
<keyword evidence="3 7" id="KW-1133">Transmembrane helix</keyword>
<feature type="transmembrane region" description="Helical" evidence="7">
    <location>
        <begin position="79"/>
        <end position="102"/>
    </location>
</feature>
<evidence type="ECO:0000313" key="10">
    <source>
        <dbReference type="Proteomes" id="UP000182635"/>
    </source>
</evidence>
<evidence type="ECO:0000256" key="3">
    <source>
        <dbReference type="ARBA" id="ARBA00022989"/>
    </source>
</evidence>
<evidence type="ECO:0000256" key="7">
    <source>
        <dbReference type="HAMAP-Rule" id="MF_02065"/>
    </source>
</evidence>
<dbReference type="PANTHER" id="PTHR30518">
    <property type="entry name" value="ENDOLYTIC MUREIN TRANSGLYCOSYLASE"/>
    <property type="match status" value="1"/>
</dbReference>
<comment type="catalytic activity">
    <reaction evidence="7">
        <text>a peptidoglycan chain = a peptidoglycan chain with N-acetyl-1,6-anhydromuramyl-[peptide] at the reducing end + a peptidoglycan chain with N-acetylglucosamine at the non-reducing end.</text>
        <dbReference type="EC" id="4.2.2.29"/>
    </reaction>
</comment>
<dbReference type="GO" id="GO:0071555">
    <property type="term" value="P:cell wall organization"/>
    <property type="evidence" value="ECO:0007669"/>
    <property type="project" value="UniProtKB-KW"/>
</dbReference>
<evidence type="ECO:0000256" key="1">
    <source>
        <dbReference type="ARBA" id="ARBA00022475"/>
    </source>
</evidence>
<reference evidence="10" key="1">
    <citation type="submission" date="2016-10" db="EMBL/GenBank/DDBJ databases">
        <authorList>
            <person name="Varghese N."/>
            <person name="Submissions S."/>
        </authorList>
    </citation>
    <scope>NUCLEOTIDE SEQUENCE [LARGE SCALE GENOMIC DNA]</scope>
    <source>
        <strain evidence="10">DSM 20403</strain>
    </source>
</reference>
<evidence type="ECO:0000256" key="8">
    <source>
        <dbReference type="SAM" id="MobiDB-lite"/>
    </source>
</evidence>